<evidence type="ECO:0000313" key="3">
    <source>
        <dbReference type="Proteomes" id="UP001054837"/>
    </source>
</evidence>
<proteinExistence type="predicted"/>
<keyword evidence="3" id="KW-1185">Reference proteome</keyword>
<dbReference type="Proteomes" id="UP001054837">
    <property type="component" value="Unassembled WGS sequence"/>
</dbReference>
<reference evidence="2 3" key="1">
    <citation type="submission" date="2021-06" db="EMBL/GenBank/DDBJ databases">
        <title>Caerostris darwini draft genome.</title>
        <authorList>
            <person name="Kono N."/>
            <person name="Arakawa K."/>
        </authorList>
    </citation>
    <scope>NUCLEOTIDE SEQUENCE [LARGE SCALE GENOMIC DNA]</scope>
</reference>
<organism evidence="2 3">
    <name type="scientific">Caerostris darwini</name>
    <dbReference type="NCBI Taxonomy" id="1538125"/>
    <lineage>
        <taxon>Eukaryota</taxon>
        <taxon>Metazoa</taxon>
        <taxon>Ecdysozoa</taxon>
        <taxon>Arthropoda</taxon>
        <taxon>Chelicerata</taxon>
        <taxon>Arachnida</taxon>
        <taxon>Araneae</taxon>
        <taxon>Araneomorphae</taxon>
        <taxon>Entelegynae</taxon>
        <taxon>Araneoidea</taxon>
        <taxon>Araneidae</taxon>
        <taxon>Caerostris</taxon>
    </lineage>
</organism>
<dbReference type="EMBL" id="BPLQ01007140">
    <property type="protein sequence ID" value="GIY28138.1"/>
    <property type="molecule type" value="Genomic_DNA"/>
</dbReference>
<comment type="caution">
    <text evidence="2">The sequence shown here is derived from an EMBL/GenBank/DDBJ whole genome shotgun (WGS) entry which is preliminary data.</text>
</comment>
<evidence type="ECO:0000313" key="2">
    <source>
        <dbReference type="EMBL" id="GIY28138.1"/>
    </source>
</evidence>
<dbReference type="AlphaFoldDB" id="A0AAV4S1T5"/>
<sequence>MHCCLPPAQFSTPPCHRSLPFPSPKGPCYHSNSPGEPGSYTLRGVLRRYHLRKICFTLTPSTSTDGSPPKSELNLGILSLLFFFSVALGLTRAITQVFMVSIAFTHACLYNVQRY</sequence>
<protein>
    <submittedName>
        <fullName evidence="2">Uncharacterized protein</fullName>
    </submittedName>
</protein>
<gene>
    <name evidence="1" type="ORF">CDAR_2521</name>
    <name evidence="2" type="ORF">CDAR_441951</name>
</gene>
<dbReference type="EMBL" id="BPLQ01001011">
    <property type="protein sequence ID" value="GIX77378.1"/>
    <property type="molecule type" value="Genomic_DNA"/>
</dbReference>
<evidence type="ECO:0000313" key="1">
    <source>
        <dbReference type="EMBL" id="GIX77378.1"/>
    </source>
</evidence>
<name>A0AAV4S1T5_9ARAC</name>
<accession>A0AAV4S1T5</accession>